<comment type="similarity">
    <text evidence="1">Belongs to the 'phage' integrase family.</text>
</comment>
<dbReference type="PANTHER" id="PTHR30629:SF2">
    <property type="entry name" value="PROPHAGE INTEGRASE INTS-RELATED"/>
    <property type="match status" value="1"/>
</dbReference>
<dbReference type="PROSITE" id="PS51898">
    <property type="entry name" value="TYR_RECOMBINASE"/>
    <property type="match status" value="1"/>
</dbReference>
<dbReference type="GO" id="GO:0003677">
    <property type="term" value="F:DNA binding"/>
    <property type="evidence" value="ECO:0007669"/>
    <property type="project" value="UniProtKB-UniRule"/>
</dbReference>
<dbReference type="GO" id="GO:0006310">
    <property type="term" value="P:DNA recombination"/>
    <property type="evidence" value="ECO:0007669"/>
    <property type="project" value="UniProtKB-KW"/>
</dbReference>
<dbReference type="Pfam" id="PF13356">
    <property type="entry name" value="Arm-DNA-bind_3"/>
    <property type="match status" value="1"/>
</dbReference>
<dbReference type="Gene3D" id="1.10.443.10">
    <property type="entry name" value="Intergrase catalytic core"/>
    <property type="match status" value="1"/>
</dbReference>
<evidence type="ECO:0000256" key="2">
    <source>
        <dbReference type="ARBA" id="ARBA00022908"/>
    </source>
</evidence>
<dbReference type="PANTHER" id="PTHR30629">
    <property type="entry name" value="PROPHAGE INTEGRASE"/>
    <property type="match status" value="1"/>
</dbReference>
<keyword evidence="2" id="KW-0229">DNA integration</keyword>
<evidence type="ECO:0000313" key="8">
    <source>
        <dbReference type="EMBL" id="SEM73713.1"/>
    </source>
</evidence>
<dbReference type="CDD" id="cd00801">
    <property type="entry name" value="INT_P4_C"/>
    <property type="match status" value="1"/>
</dbReference>
<dbReference type="AlphaFoldDB" id="A0A1H8AT34"/>
<dbReference type="Gene3D" id="3.30.160.390">
    <property type="entry name" value="Integrase, DNA-binding domain"/>
    <property type="match status" value="1"/>
</dbReference>
<dbReference type="Pfam" id="PF22022">
    <property type="entry name" value="Phage_int_M"/>
    <property type="match status" value="1"/>
</dbReference>
<keyword evidence="4" id="KW-0233">DNA recombination</keyword>
<dbReference type="RefSeq" id="WP_093664411.1">
    <property type="nucleotide sequence ID" value="NZ_FOCF01000002.1"/>
</dbReference>
<dbReference type="InterPro" id="IPR038488">
    <property type="entry name" value="Integrase_DNA-bd_sf"/>
</dbReference>
<protein>
    <submittedName>
        <fullName evidence="8">Site-specific recombinase XerD</fullName>
    </submittedName>
</protein>
<sequence>MLTNAAVKAARPRAAAYKLTDERGLHLFVAPTGLKSFRWRFRLGGKEQLLTIGEWPNVSLDEARDQVARAREQLANGQDPRTARSEEPAQVRAFEYVARRWHAESKANWTDVHAADVLVSLERDIFPAIGTMPIAAITPPVILNALRVIEERGSRETARRIRQRISAVFAFAITEELVDSDPSAFLARRLKPAAPARHHPALTDIDDARSLLVAVDQLAAAPATVLASRFLALTAVRLAAVRGACWSEIEDLDGPEPLWRVPAARVKMRKADKSQAERDHLVPLSPAAVEVLRAARANMHASDANLHDALIFPGRGAGRPIGEAAIGALYDRTGYAGRHVPHGWRASFSTIMNLRAPDQRQMIEAVLGHVLKKEDGTVAKVEGAYNRAQHLGPRRALLEAWAIALVG</sequence>
<feature type="domain" description="Core-binding (CB)" evidence="7">
    <location>
        <begin position="92"/>
        <end position="173"/>
    </location>
</feature>
<dbReference type="PROSITE" id="PS51900">
    <property type="entry name" value="CB"/>
    <property type="match status" value="1"/>
</dbReference>
<dbReference type="InterPro" id="IPR002104">
    <property type="entry name" value="Integrase_catalytic"/>
</dbReference>
<dbReference type="InterPro" id="IPR025166">
    <property type="entry name" value="Integrase_DNA_bind_dom"/>
</dbReference>
<dbReference type="Gene3D" id="1.10.150.130">
    <property type="match status" value="1"/>
</dbReference>
<dbReference type="InterPro" id="IPR011010">
    <property type="entry name" value="DNA_brk_join_enz"/>
</dbReference>
<dbReference type="InterPro" id="IPR044068">
    <property type="entry name" value="CB"/>
</dbReference>
<dbReference type="InterPro" id="IPR050808">
    <property type="entry name" value="Phage_Integrase"/>
</dbReference>
<evidence type="ECO:0000256" key="4">
    <source>
        <dbReference type="ARBA" id="ARBA00023172"/>
    </source>
</evidence>
<evidence type="ECO:0000313" key="9">
    <source>
        <dbReference type="Proteomes" id="UP000199206"/>
    </source>
</evidence>
<dbReference type="SUPFAM" id="SSF56349">
    <property type="entry name" value="DNA breaking-rejoining enzymes"/>
    <property type="match status" value="1"/>
</dbReference>
<dbReference type="EMBL" id="FOCF01000002">
    <property type="protein sequence ID" value="SEM73713.1"/>
    <property type="molecule type" value="Genomic_DNA"/>
</dbReference>
<evidence type="ECO:0000256" key="1">
    <source>
        <dbReference type="ARBA" id="ARBA00008857"/>
    </source>
</evidence>
<evidence type="ECO:0000259" key="6">
    <source>
        <dbReference type="PROSITE" id="PS51898"/>
    </source>
</evidence>
<dbReference type="STRING" id="1166340.SAMN05192583_1045"/>
<evidence type="ECO:0000256" key="5">
    <source>
        <dbReference type="PROSITE-ProRule" id="PRU01248"/>
    </source>
</evidence>
<keyword evidence="9" id="KW-1185">Reference proteome</keyword>
<feature type="domain" description="Tyr recombinase" evidence="6">
    <location>
        <begin position="198"/>
        <end position="402"/>
    </location>
</feature>
<accession>A0A1H8AT34</accession>
<proteinExistence type="inferred from homology"/>
<gene>
    <name evidence="8" type="ORF">SAMN05192583_1045</name>
</gene>
<dbReference type="Pfam" id="PF00589">
    <property type="entry name" value="Phage_integrase"/>
    <property type="match status" value="1"/>
</dbReference>
<dbReference type="OrthoDB" id="7388552at2"/>
<evidence type="ECO:0000259" key="7">
    <source>
        <dbReference type="PROSITE" id="PS51900"/>
    </source>
</evidence>
<name>A0A1H8AT34_9SPHN</name>
<dbReference type="InterPro" id="IPR013762">
    <property type="entry name" value="Integrase-like_cat_sf"/>
</dbReference>
<dbReference type="InterPro" id="IPR010998">
    <property type="entry name" value="Integrase_recombinase_N"/>
</dbReference>
<dbReference type="Proteomes" id="UP000199206">
    <property type="component" value="Unassembled WGS sequence"/>
</dbReference>
<keyword evidence="3 5" id="KW-0238">DNA-binding</keyword>
<evidence type="ECO:0000256" key="3">
    <source>
        <dbReference type="ARBA" id="ARBA00023125"/>
    </source>
</evidence>
<dbReference type="GO" id="GO:0015074">
    <property type="term" value="P:DNA integration"/>
    <property type="evidence" value="ECO:0007669"/>
    <property type="project" value="UniProtKB-KW"/>
</dbReference>
<organism evidence="8 9">
    <name type="scientific">Sphingomonas gellani</name>
    <dbReference type="NCBI Taxonomy" id="1166340"/>
    <lineage>
        <taxon>Bacteria</taxon>
        <taxon>Pseudomonadati</taxon>
        <taxon>Pseudomonadota</taxon>
        <taxon>Alphaproteobacteria</taxon>
        <taxon>Sphingomonadales</taxon>
        <taxon>Sphingomonadaceae</taxon>
        <taxon>Sphingomonas</taxon>
    </lineage>
</organism>
<dbReference type="InterPro" id="IPR053876">
    <property type="entry name" value="Phage_int_M"/>
</dbReference>
<reference evidence="9" key="1">
    <citation type="submission" date="2016-10" db="EMBL/GenBank/DDBJ databases">
        <authorList>
            <person name="Varghese N."/>
            <person name="Submissions S."/>
        </authorList>
    </citation>
    <scope>NUCLEOTIDE SEQUENCE [LARGE SCALE GENOMIC DNA]</scope>
    <source>
        <strain evidence="9">S6-262</strain>
    </source>
</reference>